<dbReference type="Pfam" id="PF04932">
    <property type="entry name" value="Wzy_C"/>
    <property type="match status" value="1"/>
</dbReference>
<keyword evidence="2" id="KW-0812">Transmembrane</keyword>
<reference evidence="6 7" key="1">
    <citation type="journal article" date="2016" name="Genome Announc.">
        <title>Complete Genome Sequences of Aerococcus christensenii CCUG 28831T, Aerococcus sanguinicola CCUG 43001T, Aerococcus urinae CCUG 36881T, Aerococcus urinaeequi CCUG 28094T, Aerococcus urinaehominis CCUG 42038 BT, and Aerococcus viridans CCUG 4311T.</title>
        <authorList>
            <person name="Carkaci D."/>
            <person name="Dargis R."/>
            <person name="Nielsen X.C."/>
            <person name="Skovgaard O."/>
            <person name="Fuursted K."/>
            <person name="Christensen J.J."/>
        </authorList>
    </citation>
    <scope>NUCLEOTIDE SEQUENCE [LARGE SCALE GENOMIC DNA]</scope>
    <source>
        <strain evidence="6 7">CCUG42038B</strain>
    </source>
</reference>
<evidence type="ECO:0000256" key="3">
    <source>
        <dbReference type="ARBA" id="ARBA00022989"/>
    </source>
</evidence>
<evidence type="ECO:0000259" key="5">
    <source>
        <dbReference type="Pfam" id="PF04932"/>
    </source>
</evidence>
<dbReference type="EMBL" id="CP014163">
    <property type="protein sequence ID" value="AMB99871.1"/>
    <property type="molecule type" value="Genomic_DNA"/>
</dbReference>
<dbReference type="STRING" id="128944.AWM75_07780"/>
<dbReference type="AlphaFoldDB" id="A0A0X8FM62"/>
<protein>
    <recommendedName>
        <fullName evidence="5">O-antigen ligase-related domain-containing protein</fullName>
    </recommendedName>
</protein>
<organism evidence="6 7">
    <name type="scientific">Aerococcus urinaehominis</name>
    <dbReference type="NCBI Taxonomy" id="128944"/>
    <lineage>
        <taxon>Bacteria</taxon>
        <taxon>Bacillati</taxon>
        <taxon>Bacillota</taxon>
        <taxon>Bacilli</taxon>
        <taxon>Lactobacillales</taxon>
        <taxon>Aerococcaceae</taxon>
        <taxon>Aerococcus</taxon>
    </lineage>
</organism>
<keyword evidence="4" id="KW-0472">Membrane</keyword>
<accession>A0A0X8FM62</accession>
<keyword evidence="3" id="KW-1133">Transmembrane helix</keyword>
<dbReference type="InterPro" id="IPR007016">
    <property type="entry name" value="O-antigen_ligase-rel_domated"/>
</dbReference>
<sequence length="383" mass="44515">MNTENKTNRIIVNILIALHLMLTYAQFRYDSSFLIMSTLVIGLVLYIFSFFKKTYLRENITYILILSGLLFLGAFNYITNDNTNLYGFIVSLISYGGVALSTLNYRLFPKLFKYLFWIPALFFVYHILIGGNANYVLLQSQNYVTIVLFLFLGYIYISDFQNNNMNLNLLELSVSLIIALWAQGRSGIISLVLLFVLTYITVLQKSSKIKMTRKFGYSLFLIICLVGVIVFALPHRERLLSRFYLVSISQTSHRLIMWIDYLKKISQSAKFFIFGAGENQFLGLISLYGHVHNSFLNIHSKFGLIGFVLILIMFYKAITFLYRNYRLLFVYFVCLLFRAFTDDIFPIYLGDFFLYYLIGLSIFKSKYLVLVSSQKAKVKIDET</sequence>
<proteinExistence type="predicted"/>
<keyword evidence="7" id="KW-1185">Reference proteome</keyword>
<dbReference type="KEGG" id="auh:AWM75_07780"/>
<feature type="domain" description="O-antigen ligase-related" evidence="5">
    <location>
        <begin position="174"/>
        <end position="311"/>
    </location>
</feature>
<gene>
    <name evidence="6" type="ORF">AWM75_07780</name>
</gene>
<dbReference type="GO" id="GO:0016020">
    <property type="term" value="C:membrane"/>
    <property type="evidence" value="ECO:0007669"/>
    <property type="project" value="UniProtKB-SubCell"/>
</dbReference>
<evidence type="ECO:0000256" key="1">
    <source>
        <dbReference type="ARBA" id="ARBA00004141"/>
    </source>
</evidence>
<evidence type="ECO:0000313" key="7">
    <source>
        <dbReference type="Proteomes" id="UP000062260"/>
    </source>
</evidence>
<name>A0A0X8FM62_9LACT</name>
<evidence type="ECO:0000256" key="2">
    <source>
        <dbReference type="ARBA" id="ARBA00022692"/>
    </source>
</evidence>
<comment type="subcellular location">
    <subcellularLocation>
        <location evidence="1">Membrane</location>
        <topology evidence="1">Multi-pass membrane protein</topology>
    </subcellularLocation>
</comment>
<reference evidence="7" key="2">
    <citation type="submission" date="2016-01" db="EMBL/GenBank/DDBJ databases">
        <title>Six Aerococcus type strain genome sequencing and assembly using PacBio and Illumina Hiseq.</title>
        <authorList>
            <person name="Carkaci D."/>
            <person name="Dargis R."/>
            <person name="Nielsen X.C."/>
            <person name="Skovgaard O."/>
            <person name="Fuursted K."/>
            <person name="Christensen J.J."/>
        </authorList>
    </citation>
    <scope>NUCLEOTIDE SEQUENCE [LARGE SCALE GENOMIC DNA]</scope>
    <source>
        <strain evidence="7">CCUG42038B</strain>
    </source>
</reference>
<evidence type="ECO:0000256" key="4">
    <source>
        <dbReference type="ARBA" id="ARBA00023136"/>
    </source>
</evidence>
<evidence type="ECO:0000313" key="6">
    <source>
        <dbReference type="EMBL" id="AMB99871.1"/>
    </source>
</evidence>
<dbReference type="Proteomes" id="UP000062260">
    <property type="component" value="Chromosome"/>
</dbReference>